<organism evidence="2 3">
    <name type="scientific">Sphingobium yanoikuyae</name>
    <name type="common">Sphingomonas yanoikuyae</name>
    <dbReference type="NCBI Taxonomy" id="13690"/>
    <lineage>
        <taxon>Bacteria</taxon>
        <taxon>Pseudomonadati</taxon>
        <taxon>Pseudomonadota</taxon>
        <taxon>Alphaproteobacteria</taxon>
        <taxon>Sphingomonadales</taxon>
        <taxon>Sphingomonadaceae</taxon>
        <taxon>Sphingobium</taxon>
    </lineage>
</organism>
<evidence type="ECO:0000313" key="3">
    <source>
        <dbReference type="Proteomes" id="UP000502611"/>
    </source>
</evidence>
<dbReference type="GO" id="GO:0006313">
    <property type="term" value="P:DNA transposition"/>
    <property type="evidence" value="ECO:0007669"/>
    <property type="project" value="InterPro"/>
</dbReference>
<accession>A0A6M4GFD0</accession>
<sequence>MKDRVEIIARTERRRKFSDAEKAAILAEADADGVSVRQVAERHEIAESLIYNWRSARRQAAAIASEALEFIPYGAIITTEPAAAPAVPEPQKAPRPVSPPVPSVSEELIRPHPGARPGAIDIDLPSGVRLSVDSYVNEKALARVLRAFRDVL</sequence>
<proteinExistence type="predicted"/>
<feature type="compositionally biased region" description="Pro residues" evidence="1">
    <location>
        <begin position="87"/>
        <end position="102"/>
    </location>
</feature>
<dbReference type="RefSeq" id="WP_169863497.1">
    <property type="nucleotide sequence ID" value="NZ_CP053022.1"/>
</dbReference>
<dbReference type="Pfam" id="PF01527">
    <property type="entry name" value="HTH_Tnp_1"/>
    <property type="match status" value="1"/>
</dbReference>
<dbReference type="AlphaFoldDB" id="A0A6M4GFD0"/>
<dbReference type="GO" id="GO:0004803">
    <property type="term" value="F:transposase activity"/>
    <property type="evidence" value="ECO:0007669"/>
    <property type="project" value="InterPro"/>
</dbReference>
<dbReference type="InterPro" id="IPR002514">
    <property type="entry name" value="Transposase_8"/>
</dbReference>
<dbReference type="InterPro" id="IPR036388">
    <property type="entry name" value="WH-like_DNA-bd_sf"/>
</dbReference>
<feature type="region of interest" description="Disordered" evidence="1">
    <location>
        <begin position="84"/>
        <end position="112"/>
    </location>
</feature>
<dbReference type="NCBIfam" id="NF047595">
    <property type="entry name" value="IS66_ISRel24_TnpA"/>
    <property type="match status" value="1"/>
</dbReference>
<gene>
    <name evidence="2" type="ORF">HH800_27075</name>
</gene>
<evidence type="ECO:0000256" key="1">
    <source>
        <dbReference type="SAM" id="MobiDB-lite"/>
    </source>
</evidence>
<protein>
    <submittedName>
        <fullName evidence="2">Transposase</fullName>
    </submittedName>
</protein>
<dbReference type="EMBL" id="CP053022">
    <property type="protein sequence ID" value="QJR05885.1"/>
    <property type="molecule type" value="Genomic_DNA"/>
</dbReference>
<dbReference type="InterPro" id="IPR010921">
    <property type="entry name" value="Trp_repressor/repl_initiator"/>
</dbReference>
<dbReference type="Gene3D" id="1.10.10.10">
    <property type="entry name" value="Winged helix-like DNA-binding domain superfamily/Winged helix DNA-binding domain"/>
    <property type="match status" value="1"/>
</dbReference>
<dbReference type="SUPFAM" id="SSF48295">
    <property type="entry name" value="TrpR-like"/>
    <property type="match status" value="1"/>
</dbReference>
<name>A0A6M4GFD0_SPHYA</name>
<dbReference type="GO" id="GO:0043565">
    <property type="term" value="F:sequence-specific DNA binding"/>
    <property type="evidence" value="ECO:0007669"/>
    <property type="project" value="InterPro"/>
</dbReference>
<evidence type="ECO:0000313" key="2">
    <source>
        <dbReference type="EMBL" id="QJR05885.1"/>
    </source>
</evidence>
<geneLocation type="plasmid" evidence="3">
    <name>p-a-sy</name>
</geneLocation>
<dbReference type="Proteomes" id="UP000502611">
    <property type="component" value="Plasmid p-A-Sy"/>
</dbReference>
<reference evidence="2 3" key="1">
    <citation type="submission" date="2020-04" db="EMBL/GenBank/DDBJ databases">
        <title>The Whole Genome Analysis of High salt-tolerant Sphingobium yanoikuyae YC-XJ2 with Aryl organophosphorus flame retardants (aryl-OPFRs)-degrading capacity and characteristics of Related phosphotriesterase.</title>
        <authorList>
            <person name="Li X."/>
        </authorList>
    </citation>
    <scope>NUCLEOTIDE SEQUENCE [LARGE SCALE GENOMIC DNA]</scope>
    <source>
        <strain evidence="2 3">YC-XJ2</strain>
        <plasmid evidence="3">p-a-sy</plasmid>
    </source>
</reference>
<keyword evidence="2" id="KW-0614">Plasmid</keyword>